<organism evidence="2 3">
    <name type="scientific">Gonapodya prolifera (strain JEL478)</name>
    <name type="common">Monoblepharis prolifera</name>
    <dbReference type="NCBI Taxonomy" id="1344416"/>
    <lineage>
        <taxon>Eukaryota</taxon>
        <taxon>Fungi</taxon>
        <taxon>Fungi incertae sedis</taxon>
        <taxon>Chytridiomycota</taxon>
        <taxon>Chytridiomycota incertae sedis</taxon>
        <taxon>Monoblepharidomycetes</taxon>
        <taxon>Monoblepharidales</taxon>
        <taxon>Gonapodyaceae</taxon>
        <taxon>Gonapodya</taxon>
    </lineage>
</organism>
<name>A0A139ASK8_GONPJ</name>
<reference evidence="2 3" key="1">
    <citation type="journal article" date="2015" name="Genome Biol. Evol.">
        <title>Phylogenomic analyses indicate that early fungi evolved digesting cell walls of algal ancestors of land plants.</title>
        <authorList>
            <person name="Chang Y."/>
            <person name="Wang S."/>
            <person name="Sekimoto S."/>
            <person name="Aerts A.L."/>
            <person name="Choi C."/>
            <person name="Clum A."/>
            <person name="LaButti K.M."/>
            <person name="Lindquist E.A."/>
            <person name="Yee Ngan C."/>
            <person name="Ohm R.A."/>
            <person name="Salamov A.A."/>
            <person name="Grigoriev I.V."/>
            <person name="Spatafora J.W."/>
            <person name="Berbee M.L."/>
        </authorList>
    </citation>
    <scope>NUCLEOTIDE SEQUENCE [LARGE SCALE GENOMIC DNA]</scope>
    <source>
        <strain evidence="2 3">JEL478</strain>
    </source>
</reference>
<protein>
    <submittedName>
        <fullName evidence="2">Uncharacterized protein</fullName>
    </submittedName>
</protein>
<accession>A0A139ASK8</accession>
<evidence type="ECO:0000256" key="1">
    <source>
        <dbReference type="SAM" id="MobiDB-lite"/>
    </source>
</evidence>
<evidence type="ECO:0000313" key="3">
    <source>
        <dbReference type="Proteomes" id="UP000070544"/>
    </source>
</evidence>
<feature type="region of interest" description="Disordered" evidence="1">
    <location>
        <begin position="1"/>
        <end position="49"/>
    </location>
</feature>
<sequence>MPSDADALEHTTYPFQMPGDGDPSENTTYPFQRPSGLPESSLQTQLSHDPSFREAMLKTENYGIWARPMALTGLESPRHFGDPQWFTSFKDVPPQQHVRAWIIAESIPFSPLLSAPLQSQSPWNPVQTSVRLGDSQQTDESASPSASALFDALTPSSARLLRSPLNDVRPLEGIVEAPGLDPTAEAGELREMPNKTHGTGGGTGAWLTESRIPSPGPAPSMASPVPSEGGEELFGKARDGGPNGIPVGDGLTSFSSILPPPMFEDEDDTVAGAQAELQALKATEAELVRHLNDVRENIARCKARMQRAGMAESR</sequence>
<keyword evidence="3" id="KW-1185">Reference proteome</keyword>
<dbReference type="Proteomes" id="UP000070544">
    <property type="component" value="Unassembled WGS sequence"/>
</dbReference>
<dbReference type="EMBL" id="KQ965737">
    <property type="protein sequence ID" value="KXS19727.1"/>
    <property type="molecule type" value="Genomic_DNA"/>
</dbReference>
<feature type="region of interest" description="Disordered" evidence="1">
    <location>
        <begin position="117"/>
        <end position="148"/>
    </location>
</feature>
<feature type="compositionally biased region" description="Polar residues" evidence="1">
    <location>
        <begin position="38"/>
        <end position="48"/>
    </location>
</feature>
<proteinExistence type="predicted"/>
<evidence type="ECO:0000313" key="2">
    <source>
        <dbReference type="EMBL" id="KXS19727.1"/>
    </source>
</evidence>
<gene>
    <name evidence="2" type="ORF">M427DRAFT_428297</name>
</gene>
<feature type="compositionally biased region" description="Polar residues" evidence="1">
    <location>
        <begin position="123"/>
        <end position="146"/>
    </location>
</feature>
<dbReference type="AlphaFoldDB" id="A0A139ASK8"/>